<reference evidence="2" key="1">
    <citation type="submission" date="2023-03" db="EMBL/GenBank/DDBJ databases">
        <authorList>
            <person name="Shen W."/>
            <person name="Cai J."/>
        </authorList>
    </citation>
    <scope>NUCLEOTIDE SEQUENCE</scope>
    <source>
        <strain evidence="2">P96-3</strain>
    </source>
</reference>
<dbReference type="EMBL" id="JARQBZ010000005">
    <property type="protein sequence ID" value="MDT2833220.1"/>
    <property type="molecule type" value="Genomic_DNA"/>
</dbReference>
<sequence>MENKIAPEGHVYIDTIKYKRFLPNVVEKEHLVRVQSKEMWDRQIERENKKLINNARARKQKSKVKTNYKKNRNSLLESEKWRKERYHKSVWKNTDSGKVTKTGPVTTTKQDEK</sequence>
<dbReference type="RefSeq" id="WP_311984979.1">
    <property type="nucleotide sequence ID" value="NZ_JARQBZ010000005.1"/>
</dbReference>
<dbReference type="AlphaFoldDB" id="A0AAW8U4Z9"/>
<evidence type="ECO:0000256" key="1">
    <source>
        <dbReference type="SAM" id="MobiDB-lite"/>
    </source>
</evidence>
<name>A0AAW8U4Z9_9ENTE</name>
<comment type="caution">
    <text evidence="2">The sequence shown here is derived from an EMBL/GenBank/DDBJ whole genome shotgun (WGS) entry which is preliminary data.</text>
</comment>
<protein>
    <submittedName>
        <fullName evidence="2">Uncharacterized protein</fullName>
    </submittedName>
</protein>
<dbReference type="Proteomes" id="UP001268577">
    <property type="component" value="Unassembled WGS sequence"/>
</dbReference>
<accession>A0AAW8U4Z9</accession>
<organism evidence="2 3">
    <name type="scientific">Vagococcus carniphilus</name>
    <dbReference type="NCBI Taxonomy" id="218144"/>
    <lineage>
        <taxon>Bacteria</taxon>
        <taxon>Bacillati</taxon>
        <taxon>Bacillota</taxon>
        <taxon>Bacilli</taxon>
        <taxon>Lactobacillales</taxon>
        <taxon>Enterococcaceae</taxon>
        <taxon>Vagococcus</taxon>
    </lineage>
</organism>
<evidence type="ECO:0000313" key="3">
    <source>
        <dbReference type="Proteomes" id="UP001268577"/>
    </source>
</evidence>
<gene>
    <name evidence="2" type="ORF">P7H70_04070</name>
</gene>
<feature type="compositionally biased region" description="Basic residues" evidence="1">
    <location>
        <begin position="57"/>
        <end position="72"/>
    </location>
</feature>
<feature type="region of interest" description="Disordered" evidence="1">
    <location>
        <begin position="57"/>
        <end position="76"/>
    </location>
</feature>
<evidence type="ECO:0000313" key="2">
    <source>
        <dbReference type="EMBL" id="MDT2833220.1"/>
    </source>
</evidence>
<feature type="compositionally biased region" description="Low complexity" evidence="1">
    <location>
        <begin position="97"/>
        <end position="113"/>
    </location>
</feature>
<proteinExistence type="predicted"/>
<feature type="region of interest" description="Disordered" evidence="1">
    <location>
        <begin position="89"/>
        <end position="113"/>
    </location>
</feature>